<dbReference type="InterPro" id="IPR029016">
    <property type="entry name" value="GAF-like_dom_sf"/>
</dbReference>
<reference evidence="6 7" key="1">
    <citation type="submission" date="2019-02" db="EMBL/GenBank/DDBJ databases">
        <title>Draft genome sequences of novel Actinobacteria.</title>
        <authorList>
            <person name="Sahin N."/>
            <person name="Ay H."/>
            <person name="Saygin H."/>
        </authorList>
    </citation>
    <scope>NUCLEOTIDE SEQUENCE [LARGE SCALE GENOMIC DNA]</scope>
    <source>
        <strain evidence="6 7">16K104</strain>
    </source>
</reference>
<keyword evidence="7" id="KW-1185">Reference proteome</keyword>
<dbReference type="SMART" id="SM00346">
    <property type="entry name" value="HTH_ICLR"/>
    <property type="match status" value="1"/>
</dbReference>
<dbReference type="InterPro" id="IPR014757">
    <property type="entry name" value="Tscrpt_reg_IclR_C"/>
</dbReference>
<dbReference type="InterPro" id="IPR005471">
    <property type="entry name" value="Tscrpt_reg_IclR_N"/>
</dbReference>
<proteinExistence type="predicted"/>
<dbReference type="Proteomes" id="UP000295172">
    <property type="component" value="Unassembled WGS sequence"/>
</dbReference>
<dbReference type="PANTHER" id="PTHR30136:SF35">
    <property type="entry name" value="HTH-TYPE TRANSCRIPTIONAL REGULATOR RV1719"/>
    <property type="match status" value="1"/>
</dbReference>
<dbReference type="PANTHER" id="PTHR30136">
    <property type="entry name" value="HELIX-TURN-HELIX TRANSCRIPTIONAL REGULATOR, ICLR FAMILY"/>
    <property type="match status" value="1"/>
</dbReference>
<keyword evidence="2" id="KW-0238">DNA-binding</keyword>
<feature type="domain" description="HTH iclR-type" evidence="4">
    <location>
        <begin position="13"/>
        <end position="75"/>
    </location>
</feature>
<name>A0A4R4W485_9ACTN</name>
<dbReference type="PROSITE" id="PS51078">
    <property type="entry name" value="ICLR_ED"/>
    <property type="match status" value="1"/>
</dbReference>
<dbReference type="InterPro" id="IPR050707">
    <property type="entry name" value="HTH_MetabolicPath_Reg"/>
</dbReference>
<dbReference type="SUPFAM" id="SSF46785">
    <property type="entry name" value="Winged helix' DNA-binding domain"/>
    <property type="match status" value="1"/>
</dbReference>
<dbReference type="Pfam" id="PF01614">
    <property type="entry name" value="IclR_C"/>
    <property type="match status" value="1"/>
</dbReference>
<evidence type="ECO:0000259" key="5">
    <source>
        <dbReference type="PROSITE" id="PS51078"/>
    </source>
</evidence>
<dbReference type="GO" id="GO:0003677">
    <property type="term" value="F:DNA binding"/>
    <property type="evidence" value="ECO:0007669"/>
    <property type="project" value="UniProtKB-KW"/>
</dbReference>
<dbReference type="InterPro" id="IPR036388">
    <property type="entry name" value="WH-like_DNA-bd_sf"/>
</dbReference>
<dbReference type="OrthoDB" id="8479143at2"/>
<keyword evidence="1" id="KW-0805">Transcription regulation</keyword>
<evidence type="ECO:0000313" key="7">
    <source>
        <dbReference type="Proteomes" id="UP000295172"/>
    </source>
</evidence>
<accession>A0A4R4W485</accession>
<dbReference type="AlphaFoldDB" id="A0A4R4W485"/>
<evidence type="ECO:0000313" key="6">
    <source>
        <dbReference type="EMBL" id="TDD13399.1"/>
    </source>
</evidence>
<dbReference type="GO" id="GO:0003700">
    <property type="term" value="F:DNA-binding transcription factor activity"/>
    <property type="evidence" value="ECO:0007669"/>
    <property type="project" value="TreeGrafter"/>
</dbReference>
<evidence type="ECO:0000256" key="3">
    <source>
        <dbReference type="ARBA" id="ARBA00023163"/>
    </source>
</evidence>
<dbReference type="RefSeq" id="WP_132327255.1">
    <property type="nucleotide sequence ID" value="NZ_SMKR01000269.1"/>
</dbReference>
<dbReference type="InterPro" id="IPR036390">
    <property type="entry name" value="WH_DNA-bd_sf"/>
</dbReference>
<dbReference type="PROSITE" id="PS51077">
    <property type="entry name" value="HTH_ICLR"/>
    <property type="match status" value="1"/>
</dbReference>
<dbReference type="SUPFAM" id="SSF55781">
    <property type="entry name" value="GAF domain-like"/>
    <property type="match status" value="1"/>
</dbReference>
<dbReference type="Gene3D" id="1.10.10.10">
    <property type="entry name" value="Winged helix-like DNA-binding domain superfamily/Winged helix DNA-binding domain"/>
    <property type="match status" value="1"/>
</dbReference>
<evidence type="ECO:0000259" key="4">
    <source>
        <dbReference type="PROSITE" id="PS51077"/>
    </source>
</evidence>
<dbReference type="GO" id="GO:0045892">
    <property type="term" value="P:negative regulation of DNA-templated transcription"/>
    <property type="evidence" value="ECO:0007669"/>
    <property type="project" value="TreeGrafter"/>
</dbReference>
<evidence type="ECO:0000256" key="2">
    <source>
        <dbReference type="ARBA" id="ARBA00023125"/>
    </source>
</evidence>
<evidence type="ECO:0000256" key="1">
    <source>
        <dbReference type="ARBA" id="ARBA00023015"/>
    </source>
</evidence>
<keyword evidence="3" id="KW-0804">Transcription</keyword>
<dbReference type="Gene3D" id="3.30.450.40">
    <property type="match status" value="1"/>
</dbReference>
<gene>
    <name evidence="6" type="ORF">E1218_34570</name>
</gene>
<comment type="caution">
    <text evidence="6">The sequence shown here is derived from an EMBL/GenBank/DDBJ whole genome shotgun (WGS) entry which is preliminary data.</text>
</comment>
<protein>
    <submittedName>
        <fullName evidence="6">IclR family transcriptional regulator</fullName>
    </submittedName>
</protein>
<feature type="domain" description="IclR-ED" evidence="5">
    <location>
        <begin position="76"/>
        <end position="259"/>
    </location>
</feature>
<dbReference type="EMBL" id="SMKR01000269">
    <property type="protein sequence ID" value="TDD13399.1"/>
    <property type="molecule type" value="Genomic_DNA"/>
</dbReference>
<organism evidence="6 7">
    <name type="scientific">Kribbella turkmenica</name>
    <dbReference type="NCBI Taxonomy" id="2530375"/>
    <lineage>
        <taxon>Bacteria</taxon>
        <taxon>Bacillati</taxon>
        <taxon>Actinomycetota</taxon>
        <taxon>Actinomycetes</taxon>
        <taxon>Propionibacteriales</taxon>
        <taxon>Kribbellaceae</taxon>
        <taxon>Kribbella</taxon>
    </lineage>
</organism>
<sequence length="266" mass="29252">MLEDDEVRGTGGSQVLRKGLRVLAAIGEYPDGVGVSELARRVHMPTSTVHRLASTLVDEKFVAFNADQRQYTLGIRVFELSHSVTRTQAISDVAAPLMQRLVEETGETCLLSVLDRNQVLYVAQVPGTRRVRVSADVGSRVPLYCTAQGKVLLSSLPDDELDAVLAGLNLERRARRTITDLARLREELSRVRSRGYATANEENEDGIGAVSVPVADPLRRTTAALCIAAPVLRSVQQRLDEYVPLLKRAAHEIERSITMVSNLSLR</sequence>
<dbReference type="Pfam" id="PF09339">
    <property type="entry name" value="HTH_IclR"/>
    <property type="match status" value="1"/>
</dbReference>